<proteinExistence type="predicted"/>
<dbReference type="InterPro" id="IPR016155">
    <property type="entry name" value="Mopterin_synth/thiamin_S_b"/>
</dbReference>
<reference evidence="1 2" key="1">
    <citation type="journal article" date="2010" name="ChemBioChem">
        <title>Cloning and characterization of the biosynthetic gene cluster of 16-membered macrolide antibiotic FD-891: involvement of a dual functional cytochrome P450 monooxygenase catalyzing epoxidation and hydroxylation.</title>
        <authorList>
            <person name="Kudo F."/>
            <person name="Motegi A."/>
            <person name="Mizoue K."/>
            <person name="Eguchi T."/>
        </authorList>
    </citation>
    <scope>NUCLEOTIDE SEQUENCE [LARGE SCALE GENOMIC DNA]</scope>
    <source>
        <strain evidence="1 2">A-8890</strain>
    </source>
</reference>
<dbReference type="InterPro" id="IPR003749">
    <property type="entry name" value="ThiS/MoaD-like"/>
</dbReference>
<dbReference type="SUPFAM" id="SSF54690">
    <property type="entry name" value="Molybdopterin synthase subunit MoaE"/>
    <property type="match status" value="1"/>
</dbReference>
<dbReference type="Pfam" id="PF02597">
    <property type="entry name" value="ThiS"/>
    <property type="match status" value="1"/>
</dbReference>
<dbReference type="EMBL" id="AP018448">
    <property type="protein sequence ID" value="BBC30514.1"/>
    <property type="molecule type" value="Genomic_DNA"/>
</dbReference>
<dbReference type="InterPro" id="IPR036563">
    <property type="entry name" value="MoaE_sf"/>
</dbReference>
<dbReference type="SUPFAM" id="SSF54285">
    <property type="entry name" value="MoaD/ThiS"/>
    <property type="match status" value="1"/>
</dbReference>
<keyword evidence="2" id="KW-1185">Reference proteome</keyword>
<dbReference type="InterPro" id="IPR003448">
    <property type="entry name" value="Mopterin_biosynth_MoaE"/>
</dbReference>
<gene>
    <name evidence="1" type="ORF">SGFS_018080</name>
</gene>
<dbReference type="InterPro" id="IPR012675">
    <property type="entry name" value="Beta-grasp_dom_sf"/>
</dbReference>
<dbReference type="NCBIfam" id="TIGR01682">
    <property type="entry name" value="moaD"/>
    <property type="match status" value="1"/>
</dbReference>
<dbReference type="Gene3D" id="3.10.20.30">
    <property type="match status" value="1"/>
</dbReference>
<evidence type="ECO:0000313" key="2">
    <source>
        <dbReference type="Proteomes" id="UP001321542"/>
    </source>
</evidence>
<dbReference type="Proteomes" id="UP001321542">
    <property type="component" value="Chromosome"/>
</dbReference>
<reference evidence="1 2" key="2">
    <citation type="journal article" date="2023" name="ChemBioChem">
        <title>Acyltransferase Domain Exchange between Two Independent Type I Polyketide Synthases in the Same Producer Strain of Macrolide Antibiotics.</title>
        <authorList>
            <person name="Kudo F."/>
            <person name="Kishikawa K."/>
            <person name="Tsuboi K."/>
            <person name="Kido T."/>
            <person name="Usui T."/>
            <person name="Hashimoto J."/>
            <person name="Shin-Ya K."/>
            <person name="Miyanaga A."/>
            <person name="Eguchi T."/>
        </authorList>
    </citation>
    <scope>NUCLEOTIDE SEQUENCE [LARGE SCALE GENOMIC DNA]</scope>
    <source>
        <strain evidence="1 2">A-8890</strain>
    </source>
</reference>
<evidence type="ECO:0000313" key="1">
    <source>
        <dbReference type="EMBL" id="BBC30514.1"/>
    </source>
</evidence>
<dbReference type="Gene3D" id="3.90.1170.40">
    <property type="entry name" value="Molybdopterin biosynthesis MoaE subunit"/>
    <property type="match status" value="1"/>
</dbReference>
<organism evidence="1 2">
    <name type="scientific">Streptomyces graminofaciens</name>
    <dbReference type="NCBI Taxonomy" id="68212"/>
    <lineage>
        <taxon>Bacteria</taxon>
        <taxon>Bacillati</taxon>
        <taxon>Actinomycetota</taxon>
        <taxon>Actinomycetes</taxon>
        <taxon>Kitasatosporales</taxon>
        <taxon>Streptomycetaceae</taxon>
        <taxon>Streptomyces</taxon>
    </lineage>
</organism>
<accession>A0ABM7F3Y5</accession>
<sequence length="221" mass="23750">MRIVVMYFGALRERLAGVREEKVTVDEGTTAEGLVDRLCESYPGLAQHRGHARVAVNEDFAAASRVLSDGDVVALIPPVAGGSQTYCRLSGEPLSVDEVLNAVRGPGHGGTVVFIGTVRDHNQGRSVTRLEYEAYRSMALKVLADIIRRCEAIAPGVRVGIAHRTGRLEVGETAVILAAAAPHRAEAFEAARACIELLKEEVPIWKKEVSLDGAEWIGMGP</sequence>
<dbReference type="Pfam" id="PF02391">
    <property type="entry name" value="MoaE"/>
    <property type="match status" value="1"/>
</dbReference>
<protein>
    <submittedName>
        <fullName evidence="1">Uncharacterized protein</fullName>
    </submittedName>
</protein>
<dbReference type="CDD" id="cd00754">
    <property type="entry name" value="Ubl_MoaD"/>
    <property type="match status" value="1"/>
</dbReference>
<name>A0ABM7F3Y5_9ACTN</name>
<dbReference type="PANTHER" id="PTHR23404">
    <property type="entry name" value="MOLYBDOPTERIN SYNTHASE RELATED"/>
    <property type="match status" value="1"/>
</dbReference>
<dbReference type="CDD" id="cd00756">
    <property type="entry name" value="MoaE"/>
    <property type="match status" value="1"/>
</dbReference>
<dbReference type="RefSeq" id="WP_286249152.1">
    <property type="nucleotide sequence ID" value="NZ_AP018448.1"/>
</dbReference>